<dbReference type="AlphaFoldDB" id="V2VR39"/>
<proteinExistence type="predicted"/>
<dbReference type="HOGENOM" id="CLU_3057449_0_0_6"/>
<reference evidence="1 2" key="1">
    <citation type="submission" date="2013-10" db="EMBL/GenBank/DDBJ databases">
        <title>The Genome Sequence of Acinetobacter brisouii CIP 110357.</title>
        <authorList>
            <consortium name="The Broad Institute Genomics Platform"/>
            <consortium name="The Broad Institute Genome Sequencing Center for Infectious Disease"/>
            <person name="Cerqueira G."/>
            <person name="Feldgarden M."/>
            <person name="Courvalin P."/>
            <person name="Grillot-Courvalin C."/>
            <person name="Clermont D."/>
            <person name="Rocha E."/>
            <person name="Yoon E.-J."/>
            <person name="Nemec A."/>
            <person name="Young S.K."/>
            <person name="Zeng Q."/>
            <person name="Gargeya S."/>
            <person name="Fitzgerald M."/>
            <person name="Abouelleil A."/>
            <person name="Alvarado L."/>
            <person name="Berlin A.M."/>
            <person name="Chapman S.B."/>
            <person name="Gainer-Dewar J."/>
            <person name="Goldberg J."/>
            <person name="Gnerre S."/>
            <person name="Griggs A."/>
            <person name="Gujja S."/>
            <person name="Hansen M."/>
            <person name="Howarth C."/>
            <person name="Imamovic A."/>
            <person name="Ireland A."/>
            <person name="Larimer J."/>
            <person name="McCowan C."/>
            <person name="Murphy C."/>
            <person name="Pearson M."/>
            <person name="Poon T.W."/>
            <person name="Priest M."/>
            <person name="Roberts A."/>
            <person name="Saif S."/>
            <person name="Shea T."/>
            <person name="Sykes S."/>
            <person name="Wortman J."/>
            <person name="Nusbaum C."/>
            <person name="Birren B."/>
        </authorList>
    </citation>
    <scope>NUCLEOTIDE SEQUENCE [LARGE SCALE GENOMIC DNA]</scope>
    <source>
        <strain evidence="1 2">CIP 110357</strain>
    </source>
</reference>
<organism evidence="1 2">
    <name type="scientific">Acinetobacter brisouii CIP 110357</name>
    <dbReference type="NCBI Taxonomy" id="1341683"/>
    <lineage>
        <taxon>Bacteria</taxon>
        <taxon>Pseudomonadati</taxon>
        <taxon>Pseudomonadota</taxon>
        <taxon>Gammaproteobacteria</taxon>
        <taxon>Moraxellales</taxon>
        <taxon>Moraxellaceae</taxon>
        <taxon>Acinetobacter</taxon>
    </lineage>
</organism>
<sequence length="53" mass="6420">MDRLDEAKLELIKEFLKTLDQFFIRFVEQCLTIDLLKSLYISDRLELFLIILL</sequence>
<gene>
    <name evidence="1" type="ORF">P255_02672</name>
</gene>
<keyword evidence="2" id="KW-1185">Reference proteome</keyword>
<evidence type="ECO:0000313" key="2">
    <source>
        <dbReference type="Proteomes" id="UP000018418"/>
    </source>
</evidence>
<accession>V2VR39</accession>
<name>V2VR39_9GAMM</name>
<dbReference type="EMBL" id="AYEU01000009">
    <property type="protein sequence ID" value="ESK50174.1"/>
    <property type="molecule type" value="Genomic_DNA"/>
</dbReference>
<evidence type="ECO:0000313" key="1">
    <source>
        <dbReference type="EMBL" id="ESK50174.1"/>
    </source>
</evidence>
<protein>
    <submittedName>
        <fullName evidence="1">Uncharacterized protein</fullName>
    </submittedName>
</protein>
<dbReference type="Proteomes" id="UP000018418">
    <property type="component" value="Unassembled WGS sequence"/>
</dbReference>
<comment type="caution">
    <text evidence="1">The sequence shown here is derived from an EMBL/GenBank/DDBJ whole genome shotgun (WGS) entry which is preliminary data.</text>
</comment>